<dbReference type="AlphaFoldDB" id="A0A6B0SJZ4"/>
<dbReference type="PANTHER" id="PTHR45960:SF3">
    <property type="entry name" value="GRB2-ASSOCIATED-BINDING PROTEIN 3"/>
    <property type="match status" value="1"/>
</dbReference>
<accession>A0A6B0SJZ4</accession>
<feature type="region of interest" description="Disordered" evidence="2">
    <location>
        <begin position="181"/>
        <end position="214"/>
    </location>
</feature>
<evidence type="ECO:0000313" key="5">
    <source>
        <dbReference type="Proteomes" id="UP000322234"/>
    </source>
</evidence>
<protein>
    <recommendedName>
        <fullName evidence="3">PH domain-containing protein</fullName>
    </recommendedName>
</protein>
<comment type="similarity">
    <text evidence="1">Belongs to the GAB family.</text>
</comment>
<gene>
    <name evidence="4" type="ORF">E5288_WYG004060</name>
</gene>
<evidence type="ECO:0000313" key="4">
    <source>
        <dbReference type="EMBL" id="MXQ99083.1"/>
    </source>
</evidence>
<dbReference type="Gene3D" id="2.30.29.30">
    <property type="entry name" value="Pleckstrin-homology domain (PH domain)/Phosphotyrosine-binding domain (PTB)"/>
    <property type="match status" value="1"/>
</dbReference>
<dbReference type="InterPro" id="IPR001849">
    <property type="entry name" value="PH_domain"/>
</dbReference>
<proteinExistence type="inferred from homology"/>
<sequence length="348" mass="40078">MGWLVKSPPERKLQRYAWRRRWFVLRRGRLSGDRDVLEYYRSQRASKPIRTIDLSECAVWKHAGPGFVRKEFQNHFVFIVKTTSRTFYLVAKTEEEMQVWVHSISQVCNLGHLEDRGADVEGQSLRHRDKRLSLNLPCRFFPMSPPTSTSTEDGYMPMSPQTAAFALGPHDSSDDYIPMNSGSISSPLPELPVDLEPPPVNRDLKPQRKTRPPTLDLKNLSTIREHTCLTRTHTVPCNRTSFLSPERNGINSARFFANSVSREEEKSYIQMEERRATNSLSSGAVTWTKKFSLDYLALDFNSASPAPVQQKILLSEEQRVDYVQVDEQKTQALQSTKQEWTDERQSKV</sequence>
<reference evidence="4" key="1">
    <citation type="submission" date="2019-10" db="EMBL/GenBank/DDBJ databases">
        <title>The sequence and de novo assembly of the wild yak genome.</title>
        <authorList>
            <person name="Liu Y."/>
        </authorList>
    </citation>
    <scope>NUCLEOTIDE SEQUENCE [LARGE SCALE GENOMIC DNA]</scope>
    <source>
        <strain evidence="4">WY2019</strain>
    </source>
</reference>
<comment type="caution">
    <text evidence="4">The sequence shown here is derived from an EMBL/GenBank/DDBJ whole genome shotgun (WGS) entry which is preliminary data.</text>
</comment>
<dbReference type="InterPro" id="IPR046355">
    <property type="entry name" value="Gab1-4-like"/>
</dbReference>
<evidence type="ECO:0000256" key="2">
    <source>
        <dbReference type="SAM" id="MobiDB-lite"/>
    </source>
</evidence>
<evidence type="ECO:0000259" key="3">
    <source>
        <dbReference type="PROSITE" id="PS50003"/>
    </source>
</evidence>
<dbReference type="InterPro" id="IPR011993">
    <property type="entry name" value="PH-like_dom_sf"/>
</dbReference>
<dbReference type="GO" id="GO:0007165">
    <property type="term" value="P:signal transduction"/>
    <property type="evidence" value="ECO:0007669"/>
    <property type="project" value="TreeGrafter"/>
</dbReference>
<dbReference type="Pfam" id="PF00169">
    <property type="entry name" value="PH"/>
    <property type="match status" value="1"/>
</dbReference>
<dbReference type="GO" id="GO:0005737">
    <property type="term" value="C:cytoplasm"/>
    <property type="evidence" value="ECO:0007669"/>
    <property type="project" value="TreeGrafter"/>
</dbReference>
<dbReference type="Proteomes" id="UP000322234">
    <property type="component" value="Unassembled WGS sequence"/>
</dbReference>
<keyword evidence="5" id="KW-1185">Reference proteome</keyword>
<dbReference type="PROSITE" id="PS50003">
    <property type="entry name" value="PH_DOMAIN"/>
    <property type="match status" value="1"/>
</dbReference>
<organism evidence="4 5">
    <name type="scientific">Bos mutus</name>
    <name type="common">wild yak</name>
    <dbReference type="NCBI Taxonomy" id="72004"/>
    <lineage>
        <taxon>Eukaryota</taxon>
        <taxon>Metazoa</taxon>
        <taxon>Chordata</taxon>
        <taxon>Craniata</taxon>
        <taxon>Vertebrata</taxon>
        <taxon>Euteleostomi</taxon>
        <taxon>Mammalia</taxon>
        <taxon>Eutheria</taxon>
        <taxon>Laurasiatheria</taxon>
        <taxon>Artiodactyla</taxon>
        <taxon>Ruminantia</taxon>
        <taxon>Pecora</taxon>
        <taxon>Bovidae</taxon>
        <taxon>Bovinae</taxon>
        <taxon>Bos</taxon>
    </lineage>
</organism>
<evidence type="ECO:0000256" key="1">
    <source>
        <dbReference type="ARBA" id="ARBA00029462"/>
    </source>
</evidence>
<dbReference type="PANTHER" id="PTHR45960">
    <property type="entry name" value="GRB2-ASSOCIATED-BINDING PROTEIN"/>
    <property type="match status" value="1"/>
</dbReference>
<dbReference type="GO" id="GO:0035591">
    <property type="term" value="F:signaling adaptor activity"/>
    <property type="evidence" value="ECO:0007669"/>
    <property type="project" value="TreeGrafter"/>
</dbReference>
<name>A0A6B0SJZ4_9CETA</name>
<dbReference type="SUPFAM" id="SSF50729">
    <property type="entry name" value="PH domain-like"/>
    <property type="match status" value="1"/>
</dbReference>
<feature type="domain" description="PH" evidence="3">
    <location>
        <begin position="1"/>
        <end position="109"/>
    </location>
</feature>
<dbReference type="SMART" id="SM00233">
    <property type="entry name" value="PH"/>
    <property type="match status" value="1"/>
</dbReference>
<dbReference type="EMBL" id="VBQZ03000344">
    <property type="protein sequence ID" value="MXQ99083.1"/>
    <property type="molecule type" value="Genomic_DNA"/>
</dbReference>